<feature type="domain" description="ABC transmembrane type-1" evidence="8">
    <location>
        <begin position="71"/>
        <end position="282"/>
    </location>
</feature>
<evidence type="ECO:0000256" key="6">
    <source>
        <dbReference type="ARBA" id="ARBA00023136"/>
    </source>
</evidence>
<dbReference type="CDD" id="cd06261">
    <property type="entry name" value="TM_PBP2"/>
    <property type="match status" value="1"/>
</dbReference>
<comment type="subcellular location">
    <subcellularLocation>
        <location evidence="1 7">Cell membrane</location>
        <topology evidence="1 7">Multi-pass membrane protein</topology>
    </subcellularLocation>
</comment>
<evidence type="ECO:0000256" key="4">
    <source>
        <dbReference type="ARBA" id="ARBA00022692"/>
    </source>
</evidence>
<protein>
    <submittedName>
        <fullName evidence="9">Sugar ABC transporter permease</fullName>
    </submittedName>
</protein>
<feature type="transmembrane region" description="Helical" evidence="7">
    <location>
        <begin position="75"/>
        <end position="96"/>
    </location>
</feature>
<dbReference type="RefSeq" id="WP_255160746.1">
    <property type="nucleotide sequence ID" value="NZ_CP101497.1"/>
</dbReference>
<feature type="transmembrane region" description="Helical" evidence="7">
    <location>
        <begin position="108"/>
        <end position="129"/>
    </location>
</feature>
<dbReference type="SUPFAM" id="SSF161098">
    <property type="entry name" value="MetI-like"/>
    <property type="match status" value="1"/>
</dbReference>
<accession>A0ABY5FZ88</accession>
<feature type="transmembrane region" description="Helical" evidence="7">
    <location>
        <begin position="166"/>
        <end position="185"/>
    </location>
</feature>
<dbReference type="PROSITE" id="PS50928">
    <property type="entry name" value="ABC_TM1"/>
    <property type="match status" value="1"/>
</dbReference>
<keyword evidence="2 7" id="KW-0813">Transport</keyword>
<proteinExistence type="inferred from homology"/>
<dbReference type="Gene3D" id="1.10.3720.10">
    <property type="entry name" value="MetI-like"/>
    <property type="match status" value="1"/>
</dbReference>
<comment type="similarity">
    <text evidence="7">Belongs to the binding-protein-dependent transport system permease family.</text>
</comment>
<feature type="transmembrane region" description="Helical" evidence="7">
    <location>
        <begin position="260"/>
        <end position="286"/>
    </location>
</feature>
<keyword evidence="5 7" id="KW-1133">Transmembrane helix</keyword>
<dbReference type="InterPro" id="IPR000515">
    <property type="entry name" value="MetI-like"/>
</dbReference>
<dbReference type="Pfam" id="PF00528">
    <property type="entry name" value="BPD_transp_1"/>
    <property type="match status" value="1"/>
</dbReference>
<organism evidence="9 10">
    <name type="scientific">Microcella humidisoli</name>
    <dbReference type="NCBI Taxonomy" id="2963406"/>
    <lineage>
        <taxon>Bacteria</taxon>
        <taxon>Bacillati</taxon>
        <taxon>Actinomycetota</taxon>
        <taxon>Actinomycetes</taxon>
        <taxon>Micrococcales</taxon>
        <taxon>Microbacteriaceae</taxon>
        <taxon>Microcella</taxon>
    </lineage>
</organism>
<name>A0ABY5FZ88_9MICO</name>
<dbReference type="Proteomes" id="UP001060039">
    <property type="component" value="Chromosome"/>
</dbReference>
<evidence type="ECO:0000256" key="5">
    <source>
        <dbReference type="ARBA" id="ARBA00022989"/>
    </source>
</evidence>
<evidence type="ECO:0000256" key="3">
    <source>
        <dbReference type="ARBA" id="ARBA00022475"/>
    </source>
</evidence>
<evidence type="ECO:0000313" key="9">
    <source>
        <dbReference type="EMBL" id="UTT63614.1"/>
    </source>
</evidence>
<evidence type="ECO:0000256" key="1">
    <source>
        <dbReference type="ARBA" id="ARBA00004651"/>
    </source>
</evidence>
<evidence type="ECO:0000256" key="2">
    <source>
        <dbReference type="ARBA" id="ARBA00022448"/>
    </source>
</evidence>
<keyword evidence="3" id="KW-1003">Cell membrane</keyword>
<dbReference type="PANTHER" id="PTHR30193:SF37">
    <property type="entry name" value="INNER MEMBRANE ABC TRANSPORTER PERMEASE PROTEIN YCJO"/>
    <property type="match status" value="1"/>
</dbReference>
<dbReference type="InterPro" id="IPR051393">
    <property type="entry name" value="ABC_transporter_permease"/>
</dbReference>
<feature type="transmembrane region" description="Helical" evidence="7">
    <location>
        <begin position="206"/>
        <end position="230"/>
    </location>
</feature>
<sequence length="295" mass="31709">MVLYSVQRSHRTAYPLWYLILPCAVLAIFFLVPAFAAFYFSLTRWDLVNSEFIGLDNFFRFFSEAGLVNSIGHTVLFTIVSTAVKLVVGFGIALLLHTAIAFRSAIRALVFFPVIASTIGIGITFSVLLDPNTGLVNQALEALGVAAPYWLGDPSLALLTVAAVDGWKGVGLAAVILLAGLVSIPRETIEAARVDGASSLQLIRSVYLPLIQPAALTVLLLSVIGCIRAFDLIWTMTGGGPGFASDVLASVVYKQYQAGFYGLSTAGNVVLFLVVLIASIPIWLVIRRADREREG</sequence>
<evidence type="ECO:0000313" key="10">
    <source>
        <dbReference type="Proteomes" id="UP001060039"/>
    </source>
</evidence>
<keyword evidence="6 7" id="KW-0472">Membrane</keyword>
<evidence type="ECO:0000259" key="8">
    <source>
        <dbReference type="PROSITE" id="PS50928"/>
    </source>
</evidence>
<feature type="transmembrane region" description="Helical" evidence="7">
    <location>
        <begin position="16"/>
        <end position="40"/>
    </location>
</feature>
<keyword evidence="10" id="KW-1185">Reference proteome</keyword>
<dbReference type="PANTHER" id="PTHR30193">
    <property type="entry name" value="ABC TRANSPORTER PERMEASE PROTEIN"/>
    <property type="match status" value="1"/>
</dbReference>
<keyword evidence="4 7" id="KW-0812">Transmembrane</keyword>
<dbReference type="EMBL" id="CP101497">
    <property type="protein sequence ID" value="UTT63614.1"/>
    <property type="molecule type" value="Genomic_DNA"/>
</dbReference>
<dbReference type="InterPro" id="IPR035906">
    <property type="entry name" value="MetI-like_sf"/>
</dbReference>
<reference evidence="9" key="1">
    <citation type="submission" date="2022-07" db="EMBL/GenBank/DDBJ databases">
        <title>Taxonomic analysis of Microcella humidisoli nov. sp., isolated from riverside soil.</title>
        <authorList>
            <person name="Molina K.M."/>
            <person name="Kim S.B."/>
        </authorList>
    </citation>
    <scope>NUCLEOTIDE SEQUENCE</scope>
    <source>
        <strain evidence="9">MMS21-STM10</strain>
    </source>
</reference>
<evidence type="ECO:0000256" key="7">
    <source>
        <dbReference type="RuleBase" id="RU363032"/>
    </source>
</evidence>
<gene>
    <name evidence="9" type="ORF">NNL39_05810</name>
</gene>